<dbReference type="Gene3D" id="1.10.10.580">
    <property type="entry name" value="Structural maintenance of chromosome 1. Chain E"/>
    <property type="match status" value="1"/>
</dbReference>
<reference evidence="6" key="1">
    <citation type="submission" date="2022-10" db="EMBL/GenBank/DDBJ databases">
        <title>Novel sulphate-reducing endosymbionts in the free-living metamonad Anaeramoeba.</title>
        <authorList>
            <person name="Jerlstrom-Hultqvist J."/>
            <person name="Cepicka I."/>
            <person name="Gallot-Lavallee L."/>
            <person name="Salas-Leiva D."/>
            <person name="Curtis B.A."/>
            <person name="Zahonova K."/>
            <person name="Pipaliya S."/>
            <person name="Dacks J."/>
            <person name="Roger A.J."/>
        </authorList>
    </citation>
    <scope>NUCLEOTIDE SEQUENCE</scope>
    <source>
        <strain evidence="6">BMAN</strain>
    </source>
</reference>
<dbReference type="InterPro" id="IPR006909">
    <property type="entry name" value="Rad21/Rec8_C_eu"/>
</dbReference>
<comment type="subcellular location">
    <subcellularLocation>
        <location evidence="1">Nucleus</location>
    </subcellularLocation>
</comment>
<evidence type="ECO:0000259" key="4">
    <source>
        <dbReference type="Pfam" id="PF04824"/>
    </source>
</evidence>
<dbReference type="InterPro" id="IPR036390">
    <property type="entry name" value="WH_DNA-bd_sf"/>
</dbReference>
<feature type="domain" description="Rad21/Rec8-like protein C-terminal eukaryotic" evidence="4">
    <location>
        <begin position="557"/>
        <end position="594"/>
    </location>
</feature>
<dbReference type="SUPFAM" id="SSF46785">
    <property type="entry name" value="Winged helix' DNA-binding domain"/>
    <property type="match status" value="1"/>
</dbReference>
<dbReference type="OrthoDB" id="10071381at2759"/>
<evidence type="ECO:0000256" key="1">
    <source>
        <dbReference type="ARBA" id="ARBA00004123"/>
    </source>
</evidence>
<dbReference type="AlphaFoldDB" id="A0A9Q0RCT1"/>
<keyword evidence="3" id="KW-0539">Nucleus</keyword>
<dbReference type="InterPro" id="IPR006910">
    <property type="entry name" value="Rad21_Rec8_N"/>
</dbReference>
<dbReference type="GO" id="GO:1990414">
    <property type="term" value="P:replication-born double-strand break repair via sister chromatid exchange"/>
    <property type="evidence" value="ECO:0007669"/>
    <property type="project" value="TreeGrafter"/>
</dbReference>
<feature type="domain" description="Rad21/Rec8-like protein N-terminal" evidence="5">
    <location>
        <begin position="10"/>
        <end position="103"/>
    </location>
</feature>
<dbReference type="GO" id="GO:0003682">
    <property type="term" value="F:chromatin binding"/>
    <property type="evidence" value="ECO:0007669"/>
    <property type="project" value="TreeGrafter"/>
</dbReference>
<evidence type="ECO:0000313" key="6">
    <source>
        <dbReference type="EMBL" id="KAJ5074024.1"/>
    </source>
</evidence>
<dbReference type="Pfam" id="PF04825">
    <property type="entry name" value="Rad21_Rec8_N"/>
    <property type="match status" value="1"/>
</dbReference>
<dbReference type="EMBL" id="JAPDFW010000070">
    <property type="protein sequence ID" value="KAJ5074024.1"/>
    <property type="molecule type" value="Genomic_DNA"/>
</dbReference>
<evidence type="ECO:0000256" key="3">
    <source>
        <dbReference type="ARBA" id="ARBA00023242"/>
    </source>
</evidence>
<dbReference type="GO" id="GO:0007062">
    <property type="term" value="P:sister chromatid cohesion"/>
    <property type="evidence" value="ECO:0007669"/>
    <property type="project" value="InterPro"/>
</dbReference>
<dbReference type="Proteomes" id="UP001149090">
    <property type="component" value="Unassembled WGS sequence"/>
</dbReference>
<dbReference type="GO" id="GO:0005634">
    <property type="term" value="C:nucleus"/>
    <property type="evidence" value="ECO:0007669"/>
    <property type="project" value="UniProtKB-SubCell"/>
</dbReference>
<comment type="caution">
    <text evidence="6">The sequence shown here is derived from an EMBL/GenBank/DDBJ whole genome shotgun (WGS) entry which is preliminary data.</text>
</comment>
<evidence type="ECO:0000313" key="7">
    <source>
        <dbReference type="Proteomes" id="UP001149090"/>
    </source>
</evidence>
<sequence>MDFNLYIGSDLKNIWLIGTKQKKLTKRGVIQTDIAKFVQIIYKKVFKKSKNFLLLRKCGILLKGLVMIHNKKCQYMLEEVTDVLRKVQLAFRPDAINLPTEQTRGRSVTLNQPKFSDVFHISDAFPIQSPTTFEPIEFFDINSLVVPKEGLQATKQDITLPEMEVYRLDLEKLESETKRELLQSTERVRESVPVEDGMEIISDFGPDDIYSTGDQEGFGEVPFSEQKPLDQFQTSEISLRSPEIQAFGSPTMIVQPEDFSDMDLEIPVEVLQAKSPKKKSTKPKEVEPLISKSQINRMAENTQSIVVKPKTSFSMKEELFLDHENLFPREIGQIFAAVSQLEQLQSVDFEQEISDQIGGYESPTEQIRGQDETDLGIESADRFDQEIDFPSGGIDLMSDDDMYQKQDVPEINLIQEHEDEILLDREPDSLRDVFSEHNLMSKEKQQTLSMLKSTGKILSPMKAHPSEVKKEPEYQSEEKDADFVDFQVPEEISPTKRATIVDSVDIYSIGLLGWLNKETQRVLTEKQDKQSEEKQSIKITEQKDVGELPFIQSVQHSDRLTVSRAFYQLLVLKSNDLIDLKQKAPYEEIYIHPKVTIDV</sequence>
<dbReference type="PANTHER" id="PTHR12585:SF69">
    <property type="entry name" value="FI11703P"/>
    <property type="match status" value="1"/>
</dbReference>
<dbReference type="InterPro" id="IPR023093">
    <property type="entry name" value="ScpA-like_C"/>
</dbReference>
<dbReference type="Pfam" id="PF04824">
    <property type="entry name" value="Rad21_Rec8"/>
    <property type="match status" value="1"/>
</dbReference>
<comment type="similarity">
    <text evidence="2">Belongs to the rad21 family.</text>
</comment>
<accession>A0A9Q0RCT1</accession>
<evidence type="ECO:0000256" key="2">
    <source>
        <dbReference type="ARBA" id="ARBA00009870"/>
    </source>
</evidence>
<protein>
    <submittedName>
        <fullName evidence="6">Scc1 / rad21 family member</fullName>
    </submittedName>
</protein>
<name>A0A9Q0RCT1_ANAIG</name>
<dbReference type="PANTHER" id="PTHR12585">
    <property type="entry name" value="SCC1 / RAD21 FAMILY MEMBER"/>
    <property type="match status" value="1"/>
</dbReference>
<proteinExistence type="inferred from homology"/>
<evidence type="ECO:0000259" key="5">
    <source>
        <dbReference type="Pfam" id="PF04825"/>
    </source>
</evidence>
<dbReference type="GO" id="GO:0008278">
    <property type="term" value="C:cohesin complex"/>
    <property type="evidence" value="ECO:0007669"/>
    <property type="project" value="InterPro"/>
</dbReference>
<organism evidence="6 7">
    <name type="scientific">Anaeramoeba ignava</name>
    <name type="common">Anaerobic marine amoeba</name>
    <dbReference type="NCBI Taxonomy" id="1746090"/>
    <lineage>
        <taxon>Eukaryota</taxon>
        <taxon>Metamonada</taxon>
        <taxon>Anaeramoebidae</taxon>
        <taxon>Anaeramoeba</taxon>
    </lineage>
</organism>
<dbReference type="InterPro" id="IPR039781">
    <property type="entry name" value="Rad21/Rec8-like"/>
</dbReference>
<gene>
    <name evidence="6" type="ORF">M0811_00652</name>
</gene>
<keyword evidence="7" id="KW-1185">Reference proteome</keyword>